<gene>
    <name evidence="8" type="ORF">ElyMa_002617400</name>
</gene>
<evidence type="ECO:0000256" key="3">
    <source>
        <dbReference type="ARBA" id="ARBA00017307"/>
    </source>
</evidence>
<proteinExistence type="inferred from homology"/>
<organism evidence="8 9">
    <name type="scientific">Elysia marginata</name>
    <dbReference type="NCBI Taxonomy" id="1093978"/>
    <lineage>
        <taxon>Eukaryota</taxon>
        <taxon>Metazoa</taxon>
        <taxon>Spiralia</taxon>
        <taxon>Lophotrochozoa</taxon>
        <taxon>Mollusca</taxon>
        <taxon>Gastropoda</taxon>
        <taxon>Heterobranchia</taxon>
        <taxon>Euthyneura</taxon>
        <taxon>Panpulmonata</taxon>
        <taxon>Sacoglossa</taxon>
        <taxon>Placobranchoidea</taxon>
        <taxon>Plakobranchidae</taxon>
        <taxon>Elysia</taxon>
    </lineage>
</organism>
<keyword evidence="6" id="KW-0539">Nucleus</keyword>
<feature type="domain" description="Bromodomain associated" evidence="7">
    <location>
        <begin position="15"/>
        <end position="90"/>
    </location>
</feature>
<dbReference type="Pfam" id="PF10406">
    <property type="entry name" value="TAF8_C"/>
    <property type="match status" value="1"/>
</dbReference>
<evidence type="ECO:0000256" key="2">
    <source>
        <dbReference type="ARBA" id="ARBA00008767"/>
    </source>
</evidence>
<dbReference type="EMBL" id="BMAT01005384">
    <property type="protein sequence ID" value="GFR92402.1"/>
    <property type="molecule type" value="Genomic_DNA"/>
</dbReference>
<dbReference type="GO" id="GO:0005669">
    <property type="term" value="C:transcription factor TFIID complex"/>
    <property type="evidence" value="ECO:0007669"/>
    <property type="project" value="InterPro"/>
</dbReference>
<dbReference type="GO" id="GO:0006367">
    <property type="term" value="P:transcription initiation at RNA polymerase II promoter"/>
    <property type="evidence" value="ECO:0007669"/>
    <property type="project" value="TreeGrafter"/>
</dbReference>
<dbReference type="CDD" id="cd22918">
    <property type="entry name" value="HFD_TAF8"/>
    <property type="match status" value="1"/>
</dbReference>
<evidence type="ECO:0000313" key="9">
    <source>
        <dbReference type="Proteomes" id="UP000762676"/>
    </source>
</evidence>
<dbReference type="SMART" id="SM00576">
    <property type="entry name" value="BTP"/>
    <property type="match status" value="1"/>
</dbReference>
<evidence type="ECO:0000256" key="1">
    <source>
        <dbReference type="ARBA" id="ARBA00004123"/>
    </source>
</evidence>
<comment type="subcellular location">
    <subcellularLocation>
        <location evidence="1">Nucleus</location>
    </subcellularLocation>
</comment>
<reference evidence="8 9" key="1">
    <citation type="journal article" date="2021" name="Elife">
        <title>Chloroplast acquisition without the gene transfer in kleptoplastic sea slugs, Plakobranchus ocellatus.</title>
        <authorList>
            <person name="Maeda T."/>
            <person name="Takahashi S."/>
            <person name="Yoshida T."/>
            <person name="Shimamura S."/>
            <person name="Takaki Y."/>
            <person name="Nagai Y."/>
            <person name="Toyoda A."/>
            <person name="Suzuki Y."/>
            <person name="Arimoto A."/>
            <person name="Ishii H."/>
            <person name="Satoh N."/>
            <person name="Nishiyama T."/>
            <person name="Hasebe M."/>
            <person name="Maruyama T."/>
            <person name="Minagawa J."/>
            <person name="Obokata J."/>
            <person name="Shigenobu S."/>
        </authorList>
    </citation>
    <scope>NUCLEOTIDE SEQUENCE [LARGE SCALE GENOMIC DNA]</scope>
</reference>
<accession>A0AAV4H4H9</accession>
<keyword evidence="9" id="KW-1185">Reference proteome</keyword>
<evidence type="ECO:0000256" key="5">
    <source>
        <dbReference type="ARBA" id="ARBA00023163"/>
    </source>
</evidence>
<name>A0AAV4H4H9_9GAST</name>
<evidence type="ECO:0000256" key="6">
    <source>
        <dbReference type="ARBA" id="ARBA00023242"/>
    </source>
</evidence>
<dbReference type="PANTHER" id="PTHR46469:SF1">
    <property type="entry name" value="TRANSCRIPTION INITIATION FACTOR TFIID SUBUNIT 8"/>
    <property type="match status" value="1"/>
</dbReference>
<dbReference type="InterPro" id="IPR019473">
    <property type="entry name" value="TFIID_su8_C"/>
</dbReference>
<comment type="similarity">
    <text evidence="2">Belongs to the TAF8 family.</text>
</comment>
<dbReference type="PANTHER" id="PTHR46469">
    <property type="entry name" value="TRANSCRIPTION INITIATION FACTOR TFIID SUBUNIT 8"/>
    <property type="match status" value="1"/>
</dbReference>
<dbReference type="GO" id="GO:0046982">
    <property type="term" value="F:protein heterodimerization activity"/>
    <property type="evidence" value="ECO:0007669"/>
    <property type="project" value="InterPro"/>
</dbReference>
<keyword evidence="5" id="KW-0804">Transcription</keyword>
<comment type="caution">
    <text evidence="8">The sequence shown here is derived from an EMBL/GenBank/DDBJ whole genome shotgun (WGS) entry which is preliminary data.</text>
</comment>
<keyword evidence="4" id="KW-0805">Transcription regulation</keyword>
<evidence type="ECO:0000256" key="4">
    <source>
        <dbReference type="ARBA" id="ARBA00023015"/>
    </source>
</evidence>
<dbReference type="InterPro" id="IPR037818">
    <property type="entry name" value="TAF8"/>
</dbReference>
<dbReference type="AlphaFoldDB" id="A0AAV4H4H9"/>
<protein>
    <recommendedName>
        <fullName evidence="3">Transcription initiation factor TFIID subunit 8</fullName>
    </recommendedName>
</protein>
<dbReference type="CDD" id="cd08049">
    <property type="entry name" value="TAF8"/>
    <property type="match status" value="1"/>
</dbReference>
<dbReference type="Proteomes" id="UP000762676">
    <property type="component" value="Unassembled WGS sequence"/>
</dbReference>
<evidence type="ECO:0000313" key="8">
    <source>
        <dbReference type="EMBL" id="GFR92402.1"/>
    </source>
</evidence>
<dbReference type="InterPro" id="IPR006565">
    <property type="entry name" value="BTP"/>
</dbReference>
<evidence type="ECO:0000259" key="7">
    <source>
        <dbReference type="SMART" id="SM00576"/>
    </source>
</evidence>
<sequence length="199" mass="22077">MASEYPGAAASFNSSPWRRSLKTAVSALLLEAGYQAADYMALETLLEMVQAYITEAGRSASTFAELSGRTQVMVSDVIMALVEMGTDFTAIPKHARRENKTIFLPPTQATQTPVSKILQVGEKKRHPPHIPDHLPAFPDPHTYIKTHCYKQPANEYQLVREKAASQKRDVEVALTRFIAKTGVTHSLFKDDKSAFPCKL</sequence>
<dbReference type="Gene3D" id="1.10.20.10">
    <property type="entry name" value="Histone, subunit A"/>
    <property type="match status" value="1"/>
</dbReference>
<dbReference type="SUPFAM" id="SSF47113">
    <property type="entry name" value="Histone-fold"/>
    <property type="match status" value="1"/>
</dbReference>
<dbReference type="InterPro" id="IPR009072">
    <property type="entry name" value="Histone-fold"/>
</dbReference>
<dbReference type="Pfam" id="PF07524">
    <property type="entry name" value="Bromo_TP"/>
    <property type="match status" value="1"/>
</dbReference>